<dbReference type="RefSeq" id="XP_028479242.1">
    <property type="nucleotide sequence ID" value="XM_028620270.1"/>
</dbReference>
<evidence type="ECO:0000313" key="2">
    <source>
        <dbReference type="EMBL" id="RSH86457.1"/>
    </source>
</evidence>
<evidence type="ECO:0000256" key="1">
    <source>
        <dbReference type="SAM" id="MobiDB-lite"/>
    </source>
</evidence>
<protein>
    <submittedName>
        <fullName evidence="2">Uncharacterized protein</fullName>
    </submittedName>
</protein>
<feature type="compositionally biased region" description="Acidic residues" evidence="1">
    <location>
        <begin position="14"/>
        <end position="47"/>
    </location>
</feature>
<dbReference type="EMBL" id="RSCE01000002">
    <property type="protein sequence ID" value="RSH86457.1"/>
    <property type="molecule type" value="Genomic_DNA"/>
</dbReference>
<organism evidence="2 3">
    <name type="scientific">Apiotrichum porosum</name>
    <dbReference type="NCBI Taxonomy" id="105984"/>
    <lineage>
        <taxon>Eukaryota</taxon>
        <taxon>Fungi</taxon>
        <taxon>Dikarya</taxon>
        <taxon>Basidiomycota</taxon>
        <taxon>Agaricomycotina</taxon>
        <taxon>Tremellomycetes</taxon>
        <taxon>Trichosporonales</taxon>
        <taxon>Trichosporonaceae</taxon>
        <taxon>Apiotrichum</taxon>
    </lineage>
</organism>
<dbReference type="GeneID" id="39589256"/>
<keyword evidence="3" id="KW-1185">Reference proteome</keyword>
<evidence type="ECO:0000313" key="3">
    <source>
        <dbReference type="Proteomes" id="UP000279236"/>
    </source>
</evidence>
<dbReference type="Proteomes" id="UP000279236">
    <property type="component" value="Unassembled WGS sequence"/>
</dbReference>
<accession>A0A427Y5T3</accession>
<comment type="caution">
    <text evidence="2">The sequence shown here is derived from an EMBL/GenBank/DDBJ whole genome shotgun (WGS) entry which is preliminary data.</text>
</comment>
<reference evidence="2 3" key="1">
    <citation type="submission" date="2018-11" db="EMBL/GenBank/DDBJ databases">
        <title>Genome sequence of Apiotrichum porosum DSM 27194.</title>
        <authorList>
            <person name="Aliyu H."/>
            <person name="Gorte O."/>
            <person name="Ochsenreither K."/>
        </authorList>
    </citation>
    <scope>NUCLEOTIDE SEQUENCE [LARGE SCALE GENOMIC DNA]</scope>
    <source>
        <strain evidence="2 3">DSM 27194</strain>
    </source>
</reference>
<dbReference type="AlphaFoldDB" id="A0A427Y5T3"/>
<proteinExistence type="predicted"/>
<name>A0A427Y5T3_9TREE</name>
<feature type="region of interest" description="Disordered" evidence="1">
    <location>
        <begin position="1"/>
        <end position="52"/>
    </location>
</feature>
<gene>
    <name evidence="2" type="ORF">EHS24_004713</name>
</gene>
<sequence>MTCTLIKARSIAGADDDQDEDGDEDQEDDDENEDQGGMDVNDTIEDSDCPHGEVANVIPRRRAMDSDDYDDVPSIEIRFKRVGKKRRIIRSDEEEDGLSYM</sequence>